<sequence>MSIAATALGVIRVAVGSAALVVPEMMVKRFGGDPGKDAAAIYPLRMFGVRTVLLGTELLVNSGEERRRVAQRGVLIHGSDVLAAVLAGRSGALPPRAATTAITLSSINVALALLASRR</sequence>
<name>A0A7W7MCC7_9ACTN</name>
<evidence type="ECO:0000313" key="2">
    <source>
        <dbReference type="Proteomes" id="UP000546162"/>
    </source>
</evidence>
<dbReference type="RefSeq" id="WP_185045180.1">
    <property type="nucleotide sequence ID" value="NZ_BAABFG010000005.1"/>
</dbReference>
<evidence type="ECO:0000313" key="1">
    <source>
        <dbReference type="EMBL" id="MBB4744961.1"/>
    </source>
</evidence>
<protein>
    <recommendedName>
        <fullName evidence="3">DUF4267 domain-containing protein</fullName>
    </recommendedName>
</protein>
<comment type="caution">
    <text evidence="1">The sequence shown here is derived from an EMBL/GenBank/DDBJ whole genome shotgun (WGS) entry which is preliminary data.</text>
</comment>
<proteinExistence type="predicted"/>
<dbReference type="Proteomes" id="UP000546162">
    <property type="component" value="Unassembled WGS sequence"/>
</dbReference>
<accession>A0A7W7MCC7</accession>
<keyword evidence="2" id="KW-1185">Reference proteome</keyword>
<gene>
    <name evidence="1" type="ORF">BJY16_008420</name>
</gene>
<dbReference type="AlphaFoldDB" id="A0A7W7MCC7"/>
<evidence type="ECO:0008006" key="3">
    <source>
        <dbReference type="Google" id="ProtNLM"/>
    </source>
</evidence>
<organism evidence="1 2">
    <name type="scientific">Actinoplanes octamycinicus</name>
    <dbReference type="NCBI Taxonomy" id="135948"/>
    <lineage>
        <taxon>Bacteria</taxon>
        <taxon>Bacillati</taxon>
        <taxon>Actinomycetota</taxon>
        <taxon>Actinomycetes</taxon>
        <taxon>Micromonosporales</taxon>
        <taxon>Micromonosporaceae</taxon>
        <taxon>Actinoplanes</taxon>
    </lineage>
</organism>
<reference evidence="1 2" key="1">
    <citation type="submission" date="2020-08" db="EMBL/GenBank/DDBJ databases">
        <title>Sequencing the genomes of 1000 actinobacteria strains.</title>
        <authorList>
            <person name="Klenk H.-P."/>
        </authorList>
    </citation>
    <scope>NUCLEOTIDE SEQUENCE [LARGE SCALE GENOMIC DNA]</scope>
    <source>
        <strain evidence="1 2">DSM 45809</strain>
    </source>
</reference>
<dbReference type="EMBL" id="JACHNB010000001">
    <property type="protein sequence ID" value="MBB4744961.1"/>
    <property type="molecule type" value="Genomic_DNA"/>
</dbReference>